<protein>
    <submittedName>
        <fullName evidence="1">Uncharacterized protein</fullName>
    </submittedName>
</protein>
<name>X6LN51_RETFI</name>
<organism evidence="1 2">
    <name type="scientific">Reticulomyxa filosa</name>
    <dbReference type="NCBI Taxonomy" id="46433"/>
    <lineage>
        <taxon>Eukaryota</taxon>
        <taxon>Sar</taxon>
        <taxon>Rhizaria</taxon>
        <taxon>Retaria</taxon>
        <taxon>Foraminifera</taxon>
        <taxon>Monothalamids</taxon>
        <taxon>Reticulomyxidae</taxon>
        <taxon>Reticulomyxa</taxon>
    </lineage>
</organism>
<dbReference type="AlphaFoldDB" id="X6LN51"/>
<dbReference type="OrthoDB" id="185373at2759"/>
<evidence type="ECO:0000313" key="1">
    <source>
        <dbReference type="EMBL" id="ETO03348.1"/>
    </source>
</evidence>
<comment type="caution">
    <text evidence="1">The sequence shown here is derived from an EMBL/GenBank/DDBJ whole genome shotgun (WGS) entry which is preliminary data.</text>
</comment>
<dbReference type="Proteomes" id="UP000023152">
    <property type="component" value="Unassembled WGS sequence"/>
</dbReference>
<evidence type="ECO:0000313" key="2">
    <source>
        <dbReference type="Proteomes" id="UP000023152"/>
    </source>
</evidence>
<sequence>MMDNYNISPNENTYLLLLEHRRKHNHVKVAERIINGLSDEKSVILKNFKLIFIYLQIFEAHDSSLELIYHPMTRFCVLHIKSQLNIFKPRAIYQKIPKWNFAIAFQFCNILWNRKKNINTF</sequence>
<reference evidence="1 2" key="1">
    <citation type="journal article" date="2013" name="Curr. Biol.">
        <title>The Genome of the Foraminiferan Reticulomyxa filosa.</title>
        <authorList>
            <person name="Glockner G."/>
            <person name="Hulsmann N."/>
            <person name="Schleicher M."/>
            <person name="Noegel A.A."/>
            <person name="Eichinger L."/>
            <person name="Gallinger C."/>
            <person name="Pawlowski J."/>
            <person name="Sierra R."/>
            <person name="Euteneuer U."/>
            <person name="Pillet L."/>
            <person name="Moustafa A."/>
            <person name="Platzer M."/>
            <person name="Groth M."/>
            <person name="Szafranski K."/>
            <person name="Schliwa M."/>
        </authorList>
    </citation>
    <scope>NUCLEOTIDE SEQUENCE [LARGE SCALE GENOMIC DNA]</scope>
</reference>
<gene>
    <name evidence="1" type="ORF">RFI_34062</name>
</gene>
<accession>X6LN51</accession>
<dbReference type="EMBL" id="ASPP01033573">
    <property type="protein sequence ID" value="ETO03348.1"/>
    <property type="molecule type" value="Genomic_DNA"/>
</dbReference>
<keyword evidence="2" id="KW-1185">Reference proteome</keyword>
<proteinExistence type="predicted"/>